<dbReference type="GO" id="GO:0009425">
    <property type="term" value="C:bacterial-type flagellum basal body"/>
    <property type="evidence" value="ECO:0007669"/>
    <property type="project" value="InterPro"/>
</dbReference>
<dbReference type="AlphaFoldDB" id="A0A0E2BIF0"/>
<dbReference type="InterPro" id="IPR036429">
    <property type="entry name" value="SpoA-like_sf"/>
</dbReference>
<dbReference type="Gene3D" id="3.40.1550.10">
    <property type="entry name" value="CheC-like"/>
    <property type="match status" value="1"/>
</dbReference>
<keyword evidence="7" id="KW-0472">Membrane</keyword>
<evidence type="ECO:0000256" key="7">
    <source>
        <dbReference type="ARBA" id="ARBA00023136"/>
    </source>
</evidence>
<keyword evidence="10" id="KW-0282">Flagellum</keyword>
<reference evidence="10" key="1">
    <citation type="submission" date="2012-10" db="EMBL/GenBank/DDBJ databases">
        <authorList>
            <person name="Harkins D.M."/>
            <person name="Durkin A.S."/>
            <person name="Brinkac L.M."/>
            <person name="Haft D.H."/>
            <person name="Selengut J.D."/>
            <person name="Sanka R."/>
            <person name="DePew J."/>
            <person name="Purushe J."/>
            <person name="Matthias M.A."/>
            <person name="Vinetz J.M."/>
            <person name="Sutton G.G."/>
            <person name="Nierman W.C."/>
            <person name="Fouts D.E."/>
        </authorList>
    </citation>
    <scope>NUCLEOTIDE SEQUENCE [LARGE SCALE GENOMIC DNA]</scope>
    <source>
        <strain evidence="10">MOR084</strain>
    </source>
</reference>
<dbReference type="Gene3D" id="2.30.330.10">
    <property type="entry name" value="SpoA-like"/>
    <property type="match status" value="1"/>
</dbReference>
<dbReference type="PRINTS" id="PR00956">
    <property type="entry name" value="FLGMOTORFLIN"/>
</dbReference>
<evidence type="ECO:0000313" key="11">
    <source>
        <dbReference type="Proteomes" id="UP000006329"/>
    </source>
</evidence>
<comment type="similarity">
    <text evidence="2">Belongs to the FliN/MopA/SpaO family.</text>
</comment>
<gene>
    <name evidence="10" type="primary">fliN_2</name>
    <name evidence="10" type="ORF">LEP1GSC179_1677</name>
</gene>
<dbReference type="InterPro" id="IPR012826">
    <property type="entry name" value="FliN"/>
</dbReference>
<protein>
    <recommendedName>
        <fullName evidence="3">Flagellar motor switch protein FliN</fullName>
    </recommendedName>
</protein>
<keyword evidence="6" id="KW-0283">Flagellar rotation</keyword>
<name>A0A0E2BIF0_9LEPT</name>
<dbReference type="GO" id="GO:0006935">
    <property type="term" value="P:chemotaxis"/>
    <property type="evidence" value="ECO:0007669"/>
    <property type="project" value="UniProtKB-KW"/>
</dbReference>
<organism evidence="10 11">
    <name type="scientific">Leptospira santarosai str. MOR084</name>
    <dbReference type="NCBI Taxonomy" id="1049984"/>
    <lineage>
        <taxon>Bacteria</taxon>
        <taxon>Pseudomonadati</taxon>
        <taxon>Spirochaetota</taxon>
        <taxon>Spirochaetia</taxon>
        <taxon>Leptospirales</taxon>
        <taxon>Leptospiraceae</taxon>
        <taxon>Leptospira</taxon>
    </lineage>
</organism>
<dbReference type="InterPro" id="IPR001543">
    <property type="entry name" value="FliN-like_C"/>
</dbReference>
<comment type="function">
    <text evidence="8">FliM is one of three proteins (FliG, FliN, FliM) that forms the rotor-mounted switch complex (C ring), located at the base of the basal body. This complex interacts with the CheY and CheZ chemotaxis proteins, in addition to contacting components of the motor that determine the direction of flagellar rotation.</text>
</comment>
<keyword evidence="4" id="KW-1003">Cell membrane</keyword>
<evidence type="ECO:0000256" key="5">
    <source>
        <dbReference type="ARBA" id="ARBA00022500"/>
    </source>
</evidence>
<evidence type="ECO:0000256" key="6">
    <source>
        <dbReference type="ARBA" id="ARBA00022779"/>
    </source>
</evidence>
<evidence type="ECO:0000256" key="4">
    <source>
        <dbReference type="ARBA" id="ARBA00022475"/>
    </source>
</evidence>
<dbReference type="InterPro" id="IPR001172">
    <property type="entry name" value="FliN_T3SS_HrcQb"/>
</dbReference>
<dbReference type="GO" id="GO:0071973">
    <property type="term" value="P:bacterial-type flagellum-dependent cell motility"/>
    <property type="evidence" value="ECO:0007669"/>
    <property type="project" value="InterPro"/>
</dbReference>
<dbReference type="InterPro" id="IPR051469">
    <property type="entry name" value="FliN/MopA/SpaO"/>
</dbReference>
<evidence type="ECO:0000256" key="1">
    <source>
        <dbReference type="ARBA" id="ARBA00004413"/>
    </source>
</evidence>
<comment type="caution">
    <text evidence="10">The sequence shown here is derived from an EMBL/GenBank/DDBJ whole genome shotgun (WGS) entry which is preliminary data.</text>
</comment>
<dbReference type="InterPro" id="IPR028976">
    <property type="entry name" value="CheC-like_sf"/>
</dbReference>
<comment type="subcellular location">
    <subcellularLocation>
        <location evidence="1">Cell membrane</location>
        <topology evidence="1">Peripheral membrane protein</topology>
        <orientation evidence="1">Cytoplasmic side</orientation>
    </subcellularLocation>
</comment>
<keyword evidence="5" id="KW-0145">Chemotaxis</keyword>
<dbReference type="Pfam" id="PF01052">
    <property type="entry name" value="FliMN_C"/>
    <property type="match status" value="1"/>
</dbReference>
<proteinExistence type="inferred from homology"/>
<keyword evidence="10" id="KW-0969">Cilium</keyword>
<keyword evidence="10" id="KW-0966">Cell projection</keyword>
<accession>A0A0E2BIF0</accession>
<dbReference type="PANTHER" id="PTHR43484">
    <property type="match status" value="1"/>
</dbReference>
<keyword evidence="11" id="KW-1185">Reference proteome</keyword>
<dbReference type="PANTHER" id="PTHR43484:SF1">
    <property type="entry name" value="FLAGELLAR MOTOR SWITCH PROTEIN FLIN"/>
    <property type="match status" value="1"/>
</dbReference>
<evidence type="ECO:0000256" key="3">
    <source>
        <dbReference type="ARBA" id="ARBA00021897"/>
    </source>
</evidence>
<dbReference type="NCBIfam" id="TIGR02480">
    <property type="entry name" value="fliN"/>
    <property type="match status" value="1"/>
</dbReference>
<dbReference type="EMBL" id="AHON02000027">
    <property type="protein sequence ID" value="EKO34701.1"/>
    <property type="molecule type" value="Genomic_DNA"/>
</dbReference>
<evidence type="ECO:0000256" key="2">
    <source>
        <dbReference type="ARBA" id="ARBA00009226"/>
    </source>
</evidence>
<evidence type="ECO:0000256" key="8">
    <source>
        <dbReference type="ARBA" id="ARBA00025044"/>
    </source>
</evidence>
<evidence type="ECO:0000313" key="10">
    <source>
        <dbReference type="EMBL" id="EKO34701.1"/>
    </source>
</evidence>
<feature type="domain" description="Flagellar motor switch protein FliN-like C-terminal" evidence="9">
    <location>
        <begin position="272"/>
        <end position="342"/>
    </location>
</feature>
<dbReference type="Proteomes" id="UP000006329">
    <property type="component" value="Unassembled WGS sequence"/>
</dbReference>
<dbReference type="GO" id="GO:0005886">
    <property type="term" value="C:plasma membrane"/>
    <property type="evidence" value="ECO:0007669"/>
    <property type="project" value="UniProtKB-SubCell"/>
</dbReference>
<sequence length="353" mass="36688">MGEGSLSQEEIDALLAGASDSFDSGAMASTAAQKEVPGMSPVDRDILSDLLSSCFQVAGNTLGAVLSRSSAFLNPNVETKSRKDVESELKSGSFLLYSTLSGSVNGRVVLAMSAENAVKIANSMMGGFESGELDEAQIQTLRDSLTPVMGALISQISTKTGGGVNGSPSETRNVTSPAALVLPDGETMVRVFFNLTIESIPSFRVQFLLSLSTASDLLNLYRRSGSAGGDMSGMGMGGMGMGVSPGSMSVKSVAFPNLGTASGASNTPNLNLLMDVQMSVTVELGRTKMYIKDILGLGEGSIIELDKLAGEPVDLLVNGKLIAKGEVVVIDENFGVRVTDIVSPIDRIKPEGK</sequence>
<dbReference type="GO" id="GO:0003774">
    <property type="term" value="F:cytoskeletal motor activity"/>
    <property type="evidence" value="ECO:0007669"/>
    <property type="project" value="InterPro"/>
</dbReference>
<evidence type="ECO:0000259" key="9">
    <source>
        <dbReference type="Pfam" id="PF01052"/>
    </source>
</evidence>
<dbReference type="SUPFAM" id="SSF103039">
    <property type="entry name" value="CheC-like"/>
    <property type="match status" value="1"/>
</dbReference>
<dbReference type="RefSeq" id="WP_004465254.1">
    <property type="nucleotide sequence ID" value="NZ_AHON02000027.1"/>
</dbReference>
<dbReference type="SUPFAM" id="SSF101801">
    <property type="entry name" value="Surface presentation of antigens (SPOA)"/>
    <property type="match status" value="1"/>
</dbReference>